<dbReference type="SMART" id="SM00448">
    <property type="entry name" value="REC"/>
    <property type="match status" value="1"/>
</dbReference>
<dbReference type="EC" id="2.7.13.3" evidence="3"/>
<keyword evidence="9" id="KW-0418">Kinase</keyword>
<feature type="transmembrane region" description="Helical" evidence="16">
    <location>
        <begin position="351"/>
        <end position="372"/>
    </location>
</feature>
<feature type="modified residue" description="Phosphohistidine" evidence="14">
    <location>
        <position position="1055"/>
    </location>
</feature>
<dbReference type="SUPFAM" id="SSF47384">
    <property type="entry name" value="Homodimeric domain of signal transducing histidine kinase"/>
    <property type="match status" value="1"/>
</dbReference>
<dbReference type="PROSITE" id="PS50110">
    <property type="entry name" value="RESPONSE_REGULATORY"/>
    <property type="match status" value="1"/>
</dbReference>
<comment type="subcellular location">
    <subcellularLocation>
        <location evidence="2">Cell membrane</location>
        <topology evidence="2">Multi-pass membrane protein</topology>
    </subcellularLocation>
</comment>
<dbReference type="SUPFAM" id="SSF47226">
    <property type="entry name" value="Histidine-containing phosphotransfer domain, HPT domain"/>
    <property type="match status" value="1"/>
</dbReference>
<evidence type="ECO:0000256" key="1">
    <source>
        <dbReference type="ARBA" id="ARBA00000085"/>
    </source>
</evidence>
<evidence type="ECO:0000256" key="13">
    <source>
        <dbReference type="ARBA" id="ARBA00023136"/>
    </source>
</evidence>
<evidence type="ECO:0000256" key="16">
    <source>
        <dbReference type="SAM" id="Phobius"/>
    </source>
</evidence>
<dbReference type="AlphaFoldDB" id="A0A1D3JXY4"/>
<dbReference type="SUPFAM" id="SSF52172">
    <property type="entry name" value="CheY-like"/>
    <property type="match status" value="1"/>
</dbReference>
<feature type="modified residue" description="4-aspartylphosphate" evidence="15">
    <location>
        <position position="934"/>
    </location>
</feature>
<dbReference type="Pfam" id="PF01627">
    <property type="entry name" value="Hpt"/>
    <property type="match status" value="1"/>
</dbReference>
<dbReference type="FunFam" id="1.10.287.130:FF:000004">
    <property type="entry name" value="Ethylene receptor 1"/>
    <property type="match status" value="1"/>
</dbReference>
<evidence type="ECO:0000256" key="3">
    <source>
        <dbReference type="ARBA" id="ARBA00012438"/>
    </source>
</evidence>
<organism evidence="20 21">
    <name type="scientific">Pseudomonas veronii 1YdBTEX2</name>
    <dbReference type="NCBI Taxonomy" id="1295141"/>
    <lineage>
        <taxon>Bacteria</taxon>
        <taxon>Pseudomonadati</taxon>
        <taxon>Pseudomonadota</taxon>
        <taxon>Gammaproteobacteria</taxon>
        <taxon>Pseudomonadales</taxon>
        <taxon>Pseudomonadaceae</taxon>
        <taxon>Pseudomonas</taxon>
    </lineage>
</organism>
<evidence type="ECO:0000256" key="9">
    <source>
        <dbReference type="ARBA" id="ARBA00022777"/>
    </source>
</evidence>
<dbReference type="InterPro" id="IPR011006">
    <property type="entry name" value="CheY-like_superfamily"/>
</dbReference>
<dbReference type="CDD" id="cd16922">
    <property type="entry name" value="HATPase_EvgS-ArcB-TorS-like"/>
    <property type="match status" value="1"/>
</dbReference>
<evidence type="ECO:0000256" key="12">
    <source>
        <dbReference type="ARBA" id="ARBA00023012"/>
    </source>
</evidence>
<dbReference type="Gene3D" id="3.30.565.10">
    <property type="entry name" value="Histidine kinase-like ATPase, C-terminal domain"/>
    <property type="match status" value="1"/>
</dbReference>
<evidence type="ECO:0000256" key="11">
    <source>
        <dbReference type="ARBA" id="ARBA00022989"/>
    </source>
</evidence>
<dbReference type="FunFam" id="3.30.565.10:FF:000010">
    <property type="entry name" value="Sensor histidine kinase RcsC"/>
    <property type="match status" value="1"/>
</dbReference>
<dbReference type="SMART" id="SM00387">
    <property type="entry name" value="HATPase_c"/>
    <property type="match status" value="1"/>
</dbReference>
<dbReference type="CDD" id="cd00082">
    <property type="entry name" value="HisKA"/>
    <property type="match status" value="1"/>
</dbReference>
<evidence type="ECO:0000256" key="2">
    <source>
        <dbReference type="ARBA" id="ARBA00004651"/>
    </source>
</evidence>
<feature type="domain" description="Histidine kinase" evidence="17">
    <location>
        <begin position="528"/>
        <end position="746"/>
    </location>
</feature>
<keyword evidence="7 16" id="KW-0812">Transmembrane</keyword>
<comment type="catalytic activity">
    <reaction evidence="1">
        <text>ATP + protein L-histidine = ADP + protein N-phospho-L-histidine.</text>
        <dbReference type="EC" id="2.7.13.3"/>
    </reaction>
</comment>
<dbReference type="InterPro" id="IPR004358">
    <property type="entry name" value="Sig_transdc_His_kin-like_C"/>
</dbReference>
<evidence type="ECO:0000259" key="18">
    <source>
        <dbReference type="PROSITE" id="PS50110"/>
    </source>
</evidence>
<reference evidence="21" key="1">
    <citation type="submission" date="2016-07" db="EMBL/GenBank/DDBJ databases">
        <authorList>
            <person name="Florea S."/>
            <person name="Webb J.S."/>
            <person name="Jaromczyk J."/>
            <person name="Schardl C.L."/>
        </authorList>
    </citation>
    <scope>NUCLEOTIDE SEQUENCE [LARGE SCALE GENOMIC DNA]</scope>
    <source>
        <strain evidence="21">1YdBTEX2</strain>
    </source>
</reference>
<dbReference type="Pfam" id="PF00512">
    <property type="entry name" value="HisKA"/>
    <property type="match status" value="1"/>
</dbReference>
<keyword evidence="11 16" id="KW-1133">Transmembrane helix</keyword>
<gene>
    <name evidence="20" type="ORF">PVE_R1G3033</name>
</gene>
<dbReference type="InterPro" id="IPR003661">
    <property type="entry name" value="HisK_dim/P_dom"/>
</dbReference>
<evidence type="ECO:0000256" key="6">
    <source>
        <dbReference type="ARBA" id="ARBA00022679"/>
    </source>
</evidence>
<dbReference type="EMBL" id="LT599583">
    <property type="protein sequence ID" value="SBW80917.1"/>
    <property type="molecule type" value="Genomic_DNA"/>
</dbReference>
<dbReference type="Pfam" id="PF00072">
    <property type="entry name" value="Response_reg"/>
    <property type="match status" value="1"/>
</dbReference>
<dbReference type="Proteomes" id="UP000245431">
    <property type="component" value="Chromosome PVE_r1"/>
</dbReference>
<dbReference type="InterPro" id="IPR008207">
    <property type="entry name" value="Sig_transdc_His_kin_Hpt_dom"/>
</dbReference>
<dbReference type="Gene3D" id="3.40.50.2300">
    <property type="match status" value="1"/>
</dbReference>
<evidence type="ECO:0000313" key="20">
    <source>
        <dbReference type="EMBL" id="SBW80917.1"/>
    </source>
</evidence>
<dbReference type="PANTHER" id="PTHR45339">
    <property type="entry name" value="HYBRID SIGNAL TRANSDUCTION HISTIDINE KINASE J"/>
    <property type="match status" value="1"/>
</dbReference>
<evidence type="ECO:0000256" key="5">
    <source>
        <dbReference type="ARBA" id="ARBA00022553"/>
    </source>
</evidence>
<dbReference type="Gene3D" id="1.10.287.130">
    <property type="match status" value="1"/>
</dbReference>
<keyword evidence="12" id="KW-0902">Two-component regulatory system</keyword>
<keyword evidence="10" id="KW-0067">ATP-binding</keyword>
<keyword evidence="4" id="KW-1003">Cell membrane</keyword>
<sequence>MTTTFDQDGVLARLHRYQTMLVMGGGTAITVLVLLAAVLEVVASVMTYVARTNEEVSVDVRHVMDFTARATATLRNNVQNMELAWERAEAPDSKRLQAYIEAGKLVRVNASAAAPSLLVLGSTHQDDPAQDWRYIDLAQQMAPATAVIAARNAGDLSAYFYSPERSVLILAVAPWPGAEWQTRIAASRDSLFETLTRQNGRALLAADNPARNSAKGLPAFQWLAPYDSPLTGASAIRVAAPLIGRDQHSFGTLVFELPLSSLAAKLPDTGLQGSCMILGADGSPIFSCQQAGGPQTLSEAQQALADGLGRSRQTTYLQGHVLSGWPLGDTSWTLVYAQSWQQIAKGVAPQIAVTALTSALIILATWLVLLLVKWRLLAPAVAQSRRVFENEQLSRILVETAPIGLGLIAVDNEQPLLRSPAMIDMARHISRPGTSLSALFARHFKQRLTLPGTPPVHTIRQEDLGVSTLDGQHIDLSVSIAQARYQGRDVLVTAFTDVTAKKRLEQQLREAHQAADAANAAKSGFLAAMSHEIRTPLNAILGNLELLAYSPLNSRQRDRLKTIQTTSDALLAIISDVLDFSRIEANELRLEDLEFDALEIASRALMIFAPVARAKGLTLLGEFEESVSLPMRGDPTRMGQVIHNLLSNAIKFTDKGQVLLRLTADKVARTVTIEVEDSGIGLTAEQQARLFSAFSQADASINRRYGGTGLGLALCSRLTQAMGGSLVVQSEHGHGSRFTLRLPLGAATGHPDLPRFESERVLLVAASPDCRSYLTRALCSWGLQVQSYGHPAQLQDDQLEGAGTLILWGSRQTWHADDENRLVEKSSWVIDCTEDGPAEPVAAGRVLSASVFGLRGLAAALRYGLQGQPLAKAEQGISALAKPLKVLIAEDNAVNRRLFEEQLKRLGCLATTVEGGAKALACLEQEPFDVLLTDLSMPGMDGYELALQVRQRWPALPVLAVTAHVTPQERARGEDVGMTRVLSKPLSLRDLGQALSEVTGTEWGGKALSGSELLAGDAVPDDIRRVFRESCQASVATLCRARDADDTAAILAELHALRGALGVFNMQHMAALCMDLEQDVRANGVRACSTGVKQLCDALQTSVISPPESLHDLLERMLSLADAKAPEDAMAQIAVLARQAQQRLRDG</sequence>
<dbReference type="SUPFAM" id="SSF55874">
    <property type="entry name" value="ATPase domain of HSP90 chaperone/DNA topoisomerase II/histidine kinase"/>
    <property type="match status" value="1"/>
</dbReference>
<dbReference type="RefSeq" id="WP_017846234.1">
    <property type="nucleotide sequence ID" value="NZ_AOUH01000016.1"/>
</dbReference>
<dbReference type="GO" id="GO:0000155">
    <property type="term" value="F:phosphorelay sensor kinase activity"/>
    <property type="evidence" value="ECO:0007669"/>
    <property type="project" value="InterPro"/>
</dbReference>
<evidence type="ECO:0000259" key="17">
    <source>
        <dbReference type="PROSITE" id="PS50109"/>
    </source>
</evidence>
<dbReference type="InterPro" id="IPR001789">
    <property type="entry name" value="Sig_transdc_resp-reg_receiver"/>
</dbReference>
<keyword evidence="6" id="KW-0808">Transferase</keyword>
<dbReference type="InterPro" id="IPR036097">
    <property type="entry name" value="HisK_dim/P_sf"/>
</dbReference>
<feature type="transmembrane region" description="Helical" evidence="16">
    <location>
        <begin position="21"/>
        <end position="49"/>
    </location>
</feature>
<keyword evidence="5 15" id="KW-0597">Phosphoprotein</keyword>
<evidence type="ECO:0000256" key="4">
    <source>
        <dbReference type="ARBA" id="ARBA00022475"/>
    </source>
</evidence>
<keyword evidence="13 16" id="KW-0472">Membrane</keyword>
<evidence type="ECO:0000256" key="14">
    <source>
        <dbReference type="PROSITE-ProRule" id="PRU00110"/>
    </source>
</evidence>
<feature type="domain" description="Response regulatory" evidence="18">
    <location>
        <begin position="885"/>
        <end position="999"/>
    </location>
</feature>
<dbReference type="PANTHER" id="PTHR45339:SF1">
    <property type="entry name" value="HYBRID SIGNAL TRANSDUCTION HISTIDINE KINASE J"/>
    <property type="match status" value="1"/>
</dbReference>
<protein>
    <recommendedName>
        <fullName evidence="3">histidine kinase</fullName>
        <ecNumber evidence="3">2.7.13.3</ecNumber>
    </recommendedName>
</protein>
<evidence type="ECO:0000256" key="10">
    <source>
        <dbReference type="ARBA" id="ARBA00022840"/>
    </source>
</evidence>
<dbReference type="GO" id="GO:0005886">
    <property type="term" value="C:plasma membrane"/>
    <property type="evidence" value="ECO:0007669"/>
    <property type="project" value="UniProtKB-SubCell"/>
</dbReference>
<dbReference type="SMART" id="SM00388">
    <property type="entry name" value="HisKA"/>
    <property type="match status" value="1"/>
</dbReference>
<dbReference type="Pfam" id="PF02518">
    <property type="entry name" value="HATPase_c"/>
    <property type="match status" value="1"/>
</dbReference>
<dbReference type="CDD" id="cd17546">
    <property type="entry name" value="REC_hyHK_CKI1_RcsC-like"/>
    <property type="match status" value="1"/>
</dbReference>
<evidence type="ECO:0000256" key="8">
    <source>
        <dbReference type="ARBA" id="ARBA00022741"/>
    </source>
</evidence>
<proteinExistence type="predicted"/>
<accession>A0A1D3JXY4</accession>
<evidence type="ECO:0000313" key="21">
    <source>
        <dbReference type="Proteomes" id="UP000245431"/>
    </source>
</evidence>
<dbReference type="GO" id="GO:0005524">
    <property type="term" value="F:ATP binding"/>
    <property type="evidence" value="ECO:0007669"/>
    <property type="project" value="UniProtKB-KW"/>
</dbReference>
<dbReference type="PRINTS" id="PR00344">
    <property type="entry name" value="BCTRLSENSOR"/>
</dbReference>
<dbReference type="InterPro" id="IPR003594">
    <property type="entry name" value="HATPase_dom"/>
</dbReference>
<evidence type="ECO:0000256" key="15">
    <source>
        <dbReference type="PROSITE-ProRule" id="PRU00169"/>
    </source>
</evidence>
<evidence type="ECO:0000259" key="19">
    <source>
        <dbReference type="PROSITE" id="PS50894"/>
    </source>
</evidence>
<feature type="domain" description="HPt" evidence="19">
    <location>
        <begin position="1016"/>
        <end position="1121"/>
    </location>
</feature>
<dbReference type="Gene3D" id="1.20.120.160">
    <property type="entry name" value="HPT domain"/>
    <property type="match status" value="1"/>
</dbReference>
<evidence type="ECO:0000256" key="7">
    <source>
        <dbReference type="ARBA" id="ARBA00022692"/>
    </source>
</evidence>
<dbReference type="InterPro" id="IPR005467">
    <property type="entry name" value="His_kinase_dom"/>
</dbReference>
<dbReference type="PROSITE" id="PS50894">
    <property type="entry name" value="HPT"/>
    <property type="match status" value="1"/>
</dbReference>
<dbReference type="InterPro" id="IPR036890">
    <property type="entry name" value="HATPase_C_sf"/>
</dbReference>
<dbReference type="InterPro" id="IPR036641">
    <property type="entry name" value="HPT_dom_sf"/>
</dbReference>
<dbReference type="PROSITE" id="PS50109">
    <property type="entry name" value="HIS_KIN"/>
    <property type="match status" value="1"/>
</dbReference>
<name>A0A1D3JXY4_PSEVE</name>
<keyword evidence="8" id="KW-0547">Nucleotide-binding</keyword>